<gene>
    <name evidence="20" type="ORF">NMOB1V02_LOCUS2499</name>
</gene>
<evidence type="ECO:0000256" key="8">
    <source>
        <dbReference type="ARBA" id="ARBA00022932"/>
    </source>
</evidence>
<evidence type="ECO:0000256" key="9">
    <source>
        <dbReference type="ARBA" id="ARBA00023004"/>
    </source>
</evidence>
<comment type="cofactor">
    <cofactor evidence="1 13">
        <name>[4Fe-4S] cluster</name>
        <dbReference type="ChEBI" id="CHEBI:49883"/>
    </cofactor>
</comment>
<sequence length="1805" mass="203765">MFVIPLNLSDNRNVRYSDFRGGEVKRVPVIRIFGSTPVGQKVCLHIHGVLPYLHVPYDDCTRAKEVCVPFAASLNKALNASMGNADSTNQHIHLVELVYGTPFYGYHDESCLFLRVVYYNPALLNRISQLLLNGAVLGKPFQPHDAHIPFILQFFIDYNLYGMNQIRLSSVRYRRSGETAHTPRSNASGTPKLNQSRADGFVYPETLPDYLLMPAECGKISTCALEVDASSSNILNHRVTNSGQDPSGNPGIAFIWADEKARRSAVKKEDRLTPPGSPSISQVPLPESHLFYYDRLKTELEKHDVNSESRLNPSNTTSGNTLGEEYKLVKQVDSFSVEPIEDLFHLTPSDLSLVNILAHLGDDPDSQKEVAEKLILEEELESLSQRLECDEGAVIEAVTKQSPEEEELAEIEALEMSQAWDTDFISSLNQDLNRSSGSDIRGEKTSEFSDRIEQMDGSVNEPEPSKLYERRPQRKRILHRKSRPKLSRLIRPCFVRLRKLENQEDMRKVCQIHGLNFSRYCEEHVEEEFRNKSDLKRINFMVDCYVVLDKLKIPEGVNDIESPQSSRSSFDELRESAKINEQNIDMKSVDAEHDVPQTIKMAEPLQESTEEASRLGDESESYEIGSFEDEADDDIVNCSQTFVRPKLWPLRRRDSHIVSFYDFKSPVATSVPRATFSSSTEKNIEDEEEKSVTCESVPSSPSEIPTENENSTVCAGQTPRRNSPTGPPNLHSFASGNYCANNIWPSNVSATNHSILRPFARPPDRKKFRSFVRNQQPFWSRYEDYQEAGEGKKGKLGVGDLCHVTCVSTSNMEPFNGSSEALQETRMQLYVKRELINETCLKALSGDWWLMTTQVPGKVFLTPVRQPPKRSSFLKAREALTGDTPKPITSTPFGKTQSNENKTPLSRSGIPAITPIPPKDTEKRVCRRELIKKRTSQISGTTPDKTFVYKVNHGCLEEVKAEIEPDYLTIVSLEVLTSARGNLTPDPTYDSIGAAFYYISHDVMPSSDIASGKQNVLGVFVVTEGEEFEWELKNLCSIRGIRLGFVRSEMELLNAIVDLVQIWDPDILLGFEVQQLSWGYLIERADALGFVLPPKLSRVPSEEKTSHANEDLDPYGSAHTSEIHLCGRITLNVWRLFRHEIALTSYTFENLYFHVLHERLPRFSFGTLYEWWNGGKRETVLRYFVKRVEGNWSLLEKMDLIGRTCELARLFGIQFYEVLSRGSQFRVESMMLRLAKPANYVPVSPSVEQRAHMRAPECIPLIMEPESTLYVDPVVVLDFQSLYPSIVIAYNYCFSTCLGRSEFIGQIHPFKFGCTTLRVPAEVISKVGLENITISPCGVAFVKADVRRGILPQMLEEILTTRIMVKQSMKLHSGDRALQKVLDARQLGLKLIANVTYGYTSANFSGRMPCVEIGDSIVSKGRETLEKAIQMVHSNPDWGAKVVYGDTDSMFVLLPGRDKEAAFRIGHEIAAAVTKVNPKPVKLKFEKVYYPCILQTKKRYVGYKYETLEQKSPEYEAKGIETVRRDGVPAVCKILEKTLRLLFETRDISVVKRYIQAQLSKILLGRVNFRDFTFAKEFRGMTGYKPGACVPALELAKKRAIVDPRSVPRVGDRVPYVVVYGPPGVTLIQLVREPGEVLKDQTLRLNGQYYITKVILPPLERCLNMMRGVNVMNWYTSLPKLYRPWCHGVPEGVSGPGASTITQFFVTTACPVCDKPNAALGGEISLCSQCCADPQASTMKLLNKSKYAQKRFHDLNQICKTCCGLITDDIRCASLDCPLLHFRELWKKDQAQLCSIAPILQSFNF</sequence>
<evidence type="ECO:0000256" key="4">
    <source>
        <dbReference type="ARBA" id="ARBA00022695"/>
    </source>
</evidence>
<feature type="region of interest" description="Disordered" evidence="14">
    <location>
        <begin position="678"/>
        <end position="729"/>
    </location>
</feature>
<name>A0A7R9GA12_9CRUS</name>
<dbReference type="InterPro" id="IPR012337">
    <property type="entry name" value="RNaseH-like_sf"/>
</dbReference>
<dbReference type="InterPro" id="IPR043502">
    <property type="entry name" value="DNA/RNA_pol_sf"/>
</dbReference>
<dbReference type="InterPro" id="IPR030559">
    <property type="entry name" value="PolZ_Rev3"/>
</dbReference>
<feature type="compositionally biased region" description="Polar residues" evidence="14">
    <location>
        <begin position="693"/>
        <end position="724"/>
    </location>
</feature>
<dbReference type="InterPro" id="IPR056447">
    <property type="entry name" value="REV3_N"/>
</dbReference>
<keyword evidence="3 13" id="KW-0808">Transferase</keyword>
<keyword evidence="6" id="KW-0227">DNA damage</keyword>
<dbReference type="InterPro" id="IPR025687">
    <property type="entry name" value="Znf-C4pol"/>
</dbReference>
<dbReference type="PANTHER" id="PTHR45812:SF1">
    <property type="entry name" value="DNA POLYMERASE ZETA CATALYTIC SUBUNIT"/>
    <property type="match status" value="1"/>
</dbReference>
<dbReference type="OrthoDB" id="2414538at2759"/>
<keyword evidence="13" id="KW-0863">Zinc-finger</keyword>
<comment type="catalytic activity">
    <reaction evidence="12 13">
        <text>DNA(n) + a 2'-deoxyribonucleoside 5'-triphosphate = DNA(n+1) + diphosphate</text>
        <dbReference type="Rhea" id="RHEA:22508"/>
        <dbReference type="Rhea" id="RHEA-COMP:17339"/>
        <dbReference type="Rhea" id="RHEA-COMP:17340"/>
        <dbReference type="ChEBI" id="CHEBI:33019"/>
        <dbReference type="ChEBI" id="CHEBI:61560"/>
        <dbReference type="ChEBI" id="CHEBI:173112"/>
        <dbReference type="EC" id="2.7.7.7"/>
    </reaction>
</comment>
<dbReference type="Gene3D" id="3.90.1600.10">
    <property type="entry name" value="Palm domain of DNA polymerase"/>
    <property type="match status" value="1"/>
</dbReference>
<dbReference type="Proteomes" id="UP000678499">
    <property type="component" value="Unassembled WGS sequence"/>
</dbReference>
<dbReference type="InterPro" id="IPR006172">
    <property type="entry name" value="DNA-dir_DNA_pol_B"/>
</dbReference>
<keyword evidence="5 13" id="KW-0479">Metal-binding</keyword>
<keyword evidence="4 13" id="KW-0548">Nucleotidyltransferase</keyword>
<dbReference type="GO" id="GO:0000166">
    <property type="term" value="F:nucleotide binding"/>
    <property type="evidence" value="ECO:0007669"/>
    <property type="project" value="InterPro"/>
</dbReference>
<dbReference type="GO" id="GO:0016035">
    <property type="term" value="C:zeta DNA polymerase complex"/>
    <property type="evidence" value="ECO:0007669"/>
    <property type="project" value="InterPro"/>
</dbReference>
<evidence type="ECO:0000256" key="12">
    <source>
        <dbReference type="ARBA" id="ARBA00049244"/>
    </source>
</evidence>
<dbReference type="CDD" id="cd05778">
    <property type="entry name" value="DNA_polB_zeta_exo"/>
    <property type="match status" value="1"/>
</dbReference>
<dbReference type="InterPro" id="IPR017964">
    <property type="entry name" value="DNA-dir_DNA_pol_B_CS"/>
</dbReference>
<feature type="domain" description="DNA-directed DNA polymerase family B exonuclease" evidence="16">
    <location>
        <begin position="947"/>
        <end position="1149"/>
    </location>
</feature>
<dbReference type="GO" id="GO:0051539">
    <property type="term" value="F:4 iron, 4 sulfur cluster binding"/>
    <property type="evidence" value="ECO:0007669"/>
    <property type="project" value="UniProtKB-KW"/>
</dbReference>
<organism evidence="20">
    <name type="scientific">Notodromas monacha</name>
    <dbReference type="NCBI Taxonomy" id="399045"/>
    <lineage>
        <taxon>Eukaryota</taxon>
        <taxon>Metazoa</taxon>
        <taxon>Ecdysozoa</taxon>
        <taxon>Arthropoda</taxon>
        <taxon>Crustacea</taxon>
        <taxon>Oligostraca</taxon>
        <taxon>Ostracoda</taxon>
        <taxon>Podocopa</taxon>
        <taxon>Podocopida</taxon>
        <taxon>Cypridocopina</taxon>
        <taxon>Cypridoidea</taxon>
        <taxon>Cyprididae</taxon>
        <taxon>Notodromas</taxon>
    </lineage>
</organism>
<evidence type="ECO:0000259" key="15">
    <source>
        <dbReference type="Pfam" id="PF00136"/>
    </source>
</evidence>
<dbReference type="InterPro" id="IPR023211">
    <property type="entry name" value="DNA_pol_palm_dom_sf"/>
</dbReference>
<dbReference type="SMART" id="SM00486">
    <property type="entry name" value="POLBc"/>
    <property type="match status" value="1"/>
</dbReference>
<dbReference type="GO" id="GO:0008270">
    <property type="term" value="F:zinc ion binding"/>
    <property type="evidence" value="ECO:0007669"/>
    <property type="project" value="UniProtKB-KW"/>
</dbReference>
<dbReference type="EMBL" id="OA882315">
    <property type="protein sequence ID" value="CAD7274676.1"/>
    <property type="molecule type" value="Genomic_DNA"/>
</dbReference>
<keyword evidence="8 13" id="KW-0239">DNA-directed DNA polymerase</keyword>
<evidence type="ECO:0000259" key="16">
    <source>
        <dbReference type="Pfam" id="PF03104"/>
    </source>
</evidence>
<evidence type="ECO:0000259" key="17">
    <source>
        <dbReference type="Pfam" id="PF14260"/>
    </source>
</evidence>
<dbReference type="GO" id="GO:0003677">
    <property type="term" value="F:DNA binding"/>
    <property type="evidence" value="ECO:0007669"/>
    <property type="project" value="UniProtKB-KW"/>
</dbReference>
<comment type="subcellular location">
    <subcellularLocation>
        <location evidence="13">Nucleus</location>
    </subcellularLocation>
</comment>
<evidence type="ECO:0000256" key="5">
    <source>
        <dbReference type="ARBA" id="ARBA00022723"/>
    </source>
</evidence>
<evidence type="ECO:0000256" key="13">
    <source>
        <dbReference type="RuleBase" id="RU000442"/>
    </source>
</evidence>
<evidence type="ECO:0000313" key="20">
    <source>
        <dbReference type="EMBL" id="CAD7274676.1"/>
    </source>
</evidence>
<dbReference type="Pfam" id="PF00136">
    <property type="entry name" value="DNA_pol_B"/>
    <property type="match status" value="1"/>
</dbReference>
<feature type="domain" description="C4-type zinc-finger of DNA polymerase delta" evidence="17">
    <location>
        <begin position="1710"/>
        <end position="1780"/>
    </location>
</feature>
<evidence type="ECO:0000259" key="19">
    <source>
        <dbReference type="Pfam" id="PF24065"/>
    </source>
</evidence>
<feature type="compositionally biased region" description="Basic and acidic residues" evidence="14">
    <location>
        <begin position="440"/>
        <end position="454"/>
    </location>
</feature>
<keyword evidence="21" id="KW-1185">Reference proteome</keyword>
<keyword evidence="13" id="KW-0539">Nucleus</keyword>
<dbReference type="CDD" id="cd05534">
    <property type="entry name" value="POLBc_zeta"/>
    <property type="match status" value="1"/>
</dbReference>
<dbReference type="FunFam" id="1.10.287.690:FF:000002">
    <property type="entry name" value="DNA polymerase zeta"/>
    <property type="match status" value="1"/>
</dbReference>
<dbReference type="EMBL" id="CAJPEX010000278">
    <property type="protein sequence ID" value="CAG0914828.1"/>
    <property type="molecule type" value="Genomic_DNA"/>
</dbReference>
<feature type="domain" description="DNA polymerase delta/zeta catalytic subunit N-terminal" evidence="18">
    <location>
        <begin position="48"/>
        <end position="124"/>
    </location>
</feature>
<dbReference type="Gene3D" id="3.30.342.10">
    <property type="entry name" value="DNA Polymerase, chain B, domain 1"/>
    <property type="match status" value="1"/>
</dbReference>
<keyword evidence="13" id="KW-0238">DNA-binding</keyword>
<dbReference type="GO" id="GO:0005634">
    <property type="term" value="C:nucleus"/>
    <property type="evidence" value="ECO:0007669"/>
    <property type="project" value="UniProtKB-SubCell"/>
</dbReference>
<evidence type="ECO:0000256" key="14">
    <source>
        <dbReference type="SAM" id="MobiDB-lite"/>
    </source>
</evidence>
<dbReference type="Pfam" id="PF14260">
    <property type="entry name" value="zf-C4pol"/>
    <property type="match status" value="1"/>
</dbReference>
<evidence type="ECO:0000256" key="6">
    <source>
        <dbReference type="ARBA" id="ARBA00022763"/>
    </source>
</evidence>
<keyword evidence="9 13" id="KW-0408">Iron</keyword>
<dbReference type="PANTHER" id="PTHR45812">
    <property type="entry name" value="DNA POLYMERASE ZETA CATALYTIC SUBUNIT"/>
    <property type="match status" value="1"/>
</dbReference>
<dbReference type="SUPFAM" id="SSF53098">
    <property type="entry name" value="Ribonuclease H-like"/>
    <property type="match status" value="1"/>
</dbReference>
<keyword evidence="11" id="KW-0234">DNA repair</keyword>
<dbReference type="Gene3D" id="3.30.420.10">
    <property type="entry name" value="Ribonuclease H-like superfamily/Ribonuclease H"/>
    <property type="match status" value="1"/>
</dbReference>
<accession>A0A7R9GA12</accession>
<dbReference type="Pfam" id="PF24065">
    <property type="entry name" value="REV3_N"/>
    <property type="match status" value="1"/>
</dbReference>
<protein>
    <recommendedName>
        <fullName evidence="13">DNA polymerase</fullName>
        <ecNumber evidence="13">2.7.7.7</ecNumber>
    </recommendedName>
</protein>
<reference evidence="20" key="1">
    <citation type="submission" date="2020-11" db="EMBL/GenBank/DDBJ databases">
        <authorList>
            <person name="Tran Van P."/>
        </authorList>
    </citation>
    <scope>NUCLEOTIDE SEQUENCE</scope>
</reference>
<dbReference type="GO" id="GO:0000724">
    <property type="term" value="P:double-strand break repair via homologous recombination"/>
    <property type="evidence" value="ECO:0007669"/>
    <property type="project" value="TreeGrafter"/>
</dbReference>
<evidence type="ECO:0000313" key="21">
    <source>
        <dbReference type="Proteomes" id="UP000678499"/>
    </source>
</evidence>
<dbReference type="Pfam" id="PF03104">
    <property type="entry name" value="DNA_pol_B_exo1"/>
    <property type="match status" value="1"/>
</dbReference>
<keyword evidence="7 13" id="KW-0862">Zinc</keyword>
<evidence type="ECO:0000259" key="18">
    <source>
        <dbReference type="Pfam" id="PF24055"/>
    </source>
</evidence>
<keyword evidence="13" id="KW-0235">DNA replication</keyword>
<dbReference type="PROSITE" id="PS00116">
    <property type="entry name" value="DNA_POLYMERASE_B"/>
    <property type="match status" value="1"/>
</dbReference>
<dbReference type="InterPro" id="IPR056435">
    <property type="entry name" value="DPOD/Z_N"/>
</dbReference>
<comment type="similarity">
    <text evidence="2 13">Belongs to the DNA polymerase type-B family.</text>
</comment>
<dbReference type="InterPro" id="IPR006134">
    <property type="entry name" value="DNA-dir_DNA_pol_B_multi_dom"/>
</dbReference>
<feature type="region of interest" description="Disordered" evidence="14">
    <location>
        <begin position="884"/>
        <end position="919"/>
    </location>
</feature>
<evidence type="ECO:0000256" key="1">
    <source>
        <dbReference type="ARBA" id="ARBA00001966"/>
    </source>
</evidence>
<dbReference type="GO" id="GO:0042276">
    <property type="term" value="P:error-prone translesion synthesis"/>
    <property type="evidence" value="ECO:0007669"/>
    <property type="project" value="TreeGrafter"/>
</dbReference>
<evidence type="ECO:0000256" key="2">
    <source>
        <dbReference type="ARBA" id="ARBA00005755"/>
    </source>
</evidence>
<feature type="compositionally biased region" description="Polar residues" evidence="14">
    <location>
        <begin position="182"/>
        <end position="196"/>
    </location>
</feature>
<evidence type="ECO:0000256" key="3">
    <source>
        <dbReference type="ARBA" id="ARBA00022679"/>
    </source>
</evidence>
<evidence type="ECO:0000256" key="7">
    <source>
        <dbReference type="ARBA" id="ARBA00022833"/>
    </source>
</evidence>
<evidence type="ECO:0000256" key="11">
    <source>
        <dbReference type="ARBA" id="ARBA00023204"/>
    </source>
</evidence>
<dbReference type="FunFam" id="1.10.132.60:FF:000005">
    <property type="entry name" value="Putative DNA polymerase zeta catalytic subunit"/>
    <property type="match status" value="1"/>
</dbReference>
<dbReference type="InterPro" id="IPR006133">
    <property type="entry name" value="DNA-dir_DNA_pol_B_exonuc"/>
</dbReference>
<feature type="region of interest" description="Disordered" evidence="14">
    <location>
        <begin position="433"/>
        <end position="472"/>
    </location>
</feature>
<dbReference type="InterPro" id="IPR042087">
    <property type="entry name" value="DNA_pol_B_thumb"/>
</dbReference>
<dbReference type="Pfam" id="PF24055">
    <property type="entry name" value="POL3_N"/>
    <property type="match status" value="1"/>
</dbReference>
<dbReference type="GO" id="GO:0003887">
    <property type="term" value="F:DNA-directed DNA polymerase activity"/>
    <property type="evidence" value="ECO:0007669"/>
    <property type="project" value="UniProtKB-KW"/>
</dbReference>
<feature type="compositionally biased region" description="Polar residues" evidence="14">
    <location>
        <begin position="887"/>
        <end position="906"/>
    </location>
</feature>
<dbReference type="Gene3D" id="1.10.287.690">
    <property type="entry name" value="Helix hairpin bin"/>
    <property type="match status" value="1"/>
</dbReference>
<dbReference type="FunFam" id="3.30.420.10:FF:000024">
    <property type="entry name" value="DNA polymerase zeta catalytic subunit"/>
    <property type="match status" value="1"/>
</dbReference>
<feature type="domain" description="DNA-directed DNA polymerase family B multifunctional" evidence="15">
    <location>
        <begin position="1214"/>
        <end position="1664"/>
    </location>
</feature>
<feature type="domain" description="DNA polymerase zeta catalytic subunit N-terminal" evidence="19">
    <location>
        <begin position="22"/>
        <end position="47"/>
    </location>
</feature>
<proteinExistence type="inferred from homology"/>
<keyword evidence="10 13" id="KW-0411">Iron-sulfur</keyword>
<dbReference type="Gene3D" id="1.10.132.60">
    <property type="entry name" value="DNA polymerase family B, C-terminal domain"/>
    <property type="match status" value="1"/>
</dbReference>
<dbReference type="EC" id="2.7.7.7" evidence="13"/>
<feature type="region of interest" description="Disordered" evidence="14">
    <location>
        <begin position="177"/>
        <end position="196"/>
    </location>
</feature>
<keyword evidence="13" id="KW-0004">4Fe-4S</keyword>
<dbReference type="PRINTS" id="PR00106">
    <property type="entry name" value="DNAPOLB"/>
</dbReference>
<dbReference type="InterPro" id="IPR036397">
    <property type="entry name" value="RNaseH_sf"/>
</dbReference>
<dbReference type="GO" id="GO:0006260">
    <property type="term" value="P:DNA replication"/>
    <property type="evidence" value="ECO:0007669"/>
    <property type="project" value="UniProtKB-KW"/>
</dbReference>
<dbReference type="SUPFAM" id="SSF56672">
    <property type="entry name" value="DNA/RNA polymerases"/>
    <property type="match status" value="1"/>
</dbReference>
<evidence type="ECO:0000256" key="10">
    <source>
        <dbReference type="ARBA" id="ARBA00023014"/>
    </source>
</evidence>